<dbReference type="PANTHER" id="PTHR12390:SF0">
    <property type="entry name" value="UROPORPHYRINOGEN-III SYNTHASE"/>
    <property type="match status" value="1"/>
</dbReference>
<gene>
    <name evidence="2" type="primary">HEM4</name>
    <name evidence="2" type="ORF">SLS55_006934</name>
</gene>
<comment type="caution">
    <text evidence="2">The sequence shown here is derived from an EMBL/GenBank/DDBJ whole genome shotgun (WGS) entry which is preliminary data.</text>
</comment>
<evidence type="ECO:0000313" key="2">
    <source>
        <dbReference type="EMBL" id="KAL0257771.1"/>
    </source>
</evidence>
<evidence type="ECO:0000313" key="3">
    <source>
        <dbReference type="Proteomes" id="UP001430584"/>
    </source>
</evidence>
<dbReference type="InterPro" id="IPR036108">
    <property type="entry name" value="4pyrrol_syn_uPrphyn_synt_sf"/>
</dbReference>
<dbReference type="Proteomes" id="UP001430584">
    <property type="component" value="Unassembled WGS sequence"/>
</dbReference>
<feature type="domain" description="Tetrapyrrole biosynthesis uroporphyrinogen III synthase" evidence="1">
    <location>
        <begin position="52"/>
        <end position="334"/>
    </location>
</feature>
<sequence>MSVPSTATASAAAIHAAPPPSDRKIPVVLLKTKSTPTDGYEEFFAAAGDGRYDPVFVPVLEHRFRPDALKQLRADIAHGGFTGAQQHAKYGAIIFTSQRAVEAFAQVVQDLRREGGNNQQQQQHDMDALLPASLPLYVVGPATARGLRALGLRCPVLGEESGTGEVLAKIILDDYNGRVLPPPPRVDGAAKKGKEGCKKLPILFLVGEQRRDIIPKTLQAPGLVPTGRYTAVDEVVVYETAEMHSFRQDFAAVVEGNRRAGAEQQWVVVFSPTGGKAMLETLGKGEGEGNAKTATLDGDGFKTWIATIGPTTKEYLLKCGYEPEVCAKKPSPEGVGNGIEDFMHGFATN</sequence>
<dbReference type="InterPro" id="IPR039793">
    <property type="entry name" value="UROS/Hem4"/>
</dbReference>
<dbReference type="SUPFAM" id="SSF69618">
    <property type="entry name" value="HemD-like"/>
    <property type="match status" value="1"/>
</dbReference>
<dbReference type="EMBL" id="JAJVCZ030000007">
    <property type="protein sequence ID" value="KAL0257771.1"/>
    <property type="molecule type" value="Genomic_DNA"/>
</dbReference>
<dbReference type="GeneID" id="92011019"/>
<accession>A0ABR3CAV0</accession>
<proteinExistence type="predicted"/>
<name>A0ABR3CAV0_9PEZI</name>
<dbReference type="InterPro" id="IPR003754">
    <property type="entry name" value="4pyrrol_synth_uPrphyn_synth"/>
</dbReference>
<reference evidence="2 3" key="1">
    <citation type="submission" date="2024-02" db="EMBL/GenBank/DDBJ databases">
        <title>De novo assembly and annotation of 12 fungi associated with fruit tree decline syndrome in Ontario, Canada.</title>
        <authorList>
            <person name="Sulman M."/>
            <person name="Ellouze W."/>
            <person name="Ilyukhin E."/>
        </authorList>
    </citation>
    <scope>NUCLEOTIDE SEQUENCE [LARGE SCALE GENOMIC DNA]</scope>
    <source>
        <strain evidence="2 3">FDS-637</strain>
    </source>
</reference>
<dbReference type="RefSeq" id="XP_066630800.1">
    <property type="nucleotide sequence ID" value="XM_066778363.1"/>
</dbReference>
<protein>
    <submittedName>
        <fullName evidence="2">Uroporphyrinogen-III synthase</fullName>
    </submittedName>
</protein>
<organism evidence="2 3">
    <name type="scientific">Diplodia seriata</name>
    <dbReference type="NCBI Taxonomy" id="420778"/>
    <lineage>
        <taxon>Eukaryota</taxon>
        <taxon>Fungi</taxon>
        <taxon>Dikarya</taxon>
        <taxon>Ascomycota</taxon>
        <taxon>Pezizomycotina</taxon>
        <taxon>Dothideomycetes</taxon>
        <taxon>Dothideomycetes incertae sedis</taxon>
        <taxon>Botryosphaeriales</taxon>
        <taxon>Botryosphaeriaceae</taxon>
        <taxon>Diplodia</taxon>
    </lineage>
</organism>
<dbReference type="PANTHER" id="PTHR12390">
    <property type="entry name" value="UROPORPHYRINOGEN III SYNTHASE"/>
    <property type="match status" value="1"/>
</dbReference>
<evidence type="ECO:0000259" key="1">
    <source>
        <dbReference type="Pfam" id="PF02602"/>
    </source>
</evidence>
<dbReference type="Pfam" id="PF02602">
    <property type="entry name" value="HEM4"/>
    <property type="match status" value="1"/>
</dbReference>
<dbReference type="CDD" id="cd06578">
    <property type="entry name" value="HemD"/>
    <property type="match status" value="1"/>
</dbReference>
<dbReference type="Gene3D" id="3.40.50.10090">
    <property type="match status" value="2"/>
</dbReference>
<keyword evidence="3" id="KW-1185">Reference proteome</keyword>